<reference evidence="1" key="1">
    <citation type="submission" date="2016-06" db="EMBL/GenBank/DDBJ databases">
        <authorList>
            <person name="Cuomo C."/>
            <person name="Litvintseva A."/>
            <person name="Heitman J."/>
            <person name="Chen Y."/>
            <person name="Sun S."/>
            <person name="Springer D."/>
            <person name="Dromer F."/>
            <person name="Young S."/>
            <person name="Zeng Q."/>
            <person name="Chapman S."/>
            <person name="Gujja S."/>
            <person name="Saif S."/>
            <person name="Birren B."/>
        </authorList>
    </citation>
    <scope>NUCLEOTIDE SEQUENCE</scope>
    <source>
        <strain evidence="1">CBS 7841</strain>
    </source>
</reference>
<reference evidence="1" key="2">
    <citation type="journal article" date="2022" name="Elife">
        <title>Obligate sexual reproduction of a homothallic fungus closely related to the Cryptococcus pathogenic species complex.</title>
        <authorList>
            <person name="Passer A.R."/>
            <person name="Clancey S.A."/>
            <person name="Shea T."/>
            <person name="David-Palma M."/>
            <person name="Averette A.F."/>
            <person name="Boekhout T."/>
            <person name="Porcel B.M."/>
            <person name="Nowrousian M."/>
            <person name="Cuomo C.A."/>
            <person name="Sun S."/>
            <person name="Heitman J."/>
            <person name="Coelho M.A."/>
        </authorList>
    </citation>
    <scope>NUCLEOTIDE SEQUENCE</scope>
    <source>
        <strain evidence="1">CBS 7841</strain>
    </source>
</reference>
<dbReference type="GeneID" id="91088029"/>
<name>A0A1E3IE98_9TREE</name>
<organism evidence="1 2">
    <name type="scientific">Cryptococcus depauperatus CBS 7841</name>
    <dbReference type="NCBI Taxonomy" id="1295531"/>
    <lineage>
        <taxon>Eukaryota</taxon>
        <taxon>Fungi</taxon>
        <taxon>Dikarya</taxon>
        <taxon>Basidiomycota</taxon>
        <taxon>Agaricomycotina</taxon>
        <taxon>Tremellomycetes</taxon>
        <taxon>Tremellales</taxon>
        <taxon>Cryptococcaceae</taxon>
        <taxon>Cryptococcus</taxon>
    </lineage>
</organism>
<gene>
    <name evidence="1" type="ORF">L203_103819</name>
</gene>
<accession>A0A1E3IE98</accession>
<dbReference type="PANTHER" id="PTHR38049">
    <property type="entry name" value="RICIN B LECTIN DOMAIN-CONTAINING PROTEIN"/>
    <property type="match status" value="1"/>
</dbReference>
<dbReference type="AlphaFoldDB" id="A0A1E3IE98"/>
<reference evidence="1" key="3">
    <citation type="submission" date="2024-01" db="EMBL/GenBank/DDBJ databases">
        <authorList>
            <person name="Coelho M.A."/>
            <person name="David-Palma M."/>
            <person name="Shea T."/>
            <person name="Sun S."/>
            <person name="Cuomo C.A."/>
            <person name="Heitman J."/>
        </authorList>
    </citation>
    <scope>NUCLEOTIDE SEQUENCE</scope>
    <source>
        <strain evidence="1">CBS 7841</strain>
    </source>
</reference>
<protein>
    <submittedName>
        <fullName evidence="1">Uncharacterized protein</fullName>
    </submittedName>
</protein>
<dbReference type="RefSeq" id="XP_066069308.1">
    <property type="nucleotide sequence ID" value="XM_066213211.1"/>
</dbReference>
<dbReference type="KEGG" id="cdep:91088029"/>
<sequence>MVLGILTAIAACPAIIGTTEAIQQGQKSNAREQHRGKKTNLIIKLPGAHTYRPKFEGAVVVLQDNKLYVAHADCFQLDHAHPFSGYYLPHPQNQSKWKKAGWKGEGLVSTVNEQNMLNWVYVDSNTYEVKYGVRAQAQDHLVGPWDCTQIDRRVTLEGWEGFVLVQEDEEKDMWALYFDKDDDGLSGQGKMGDVETNGGQRRRMLEIQLVRAEMEKTRYEAFEERRERLRAIAVKQKQAAESQG</sequence>
<dbReference type="EMBL" id="CP143787">
    <property type="protein sequence ID" value="WVN88608.1"/>
    <property type="molecule type" value="Genomic_DNA"/>
</dbReference>
<dbReference type="Proteomes" id="UP000094043">
    <property type="component" value="Chromosome 4"/>
</dbReference>
<dbReference type="PANTHER" id="PTHR38049:SF2">
    <property type="entry name" value="RICIN B LECTIN DOMAIN-CONTAINING PROTEIN"/>
    <property type="match status" value="1"/>
</dbReference>
<dbReference type="VEuPathDB" id="FungiDB:L203_03680"/>
<evidence type="ECO:0000313" key="2">
    <source>
        <dbReference type="Proteomes" id="UP000094043"/>
    </source>
</evidence>
<evidence type="ECO:0000313" key="1">
    <source>
        <dbReference type="EMBL" id="WVN88608.1"/>
    </source>
</evidence>
<keyword evidence="2" id="KW-1185">Reference proteome</keyword>
<proteinExistence type="predicted"/>
<dbReference type="OrthoDB" id="3928002at2759"/>